<name>A0A7M7T5K7_STRPU</name>
<dbReference type="PROSITE" id="PS51480">
    <property type="entry name" value="DHAL"/>
    <property type="match status" value="1"/>
</dbReference>
<comment type="catalytic activity">
    <reaction evidence="3">
        <text>D-glyceraldehyde + ATP = D-glyceraldehyde 3-phosphate + ADP + H(+)</text>
        <dbReference type="Rhea" id="RHEA:13941"/>
        <dbReference type="ChEBI" id="CHEBI:15378"/>
        <dbReference type="ChEBI" id="CHEBI:17378"/>
        <dbReference type="ChEBI" id="CHEBI:30616"/>
        <dbReference type="ChEBI" id="CHEBI:59776"/>
        <dbReference type="ChEBI" id="CHEBI:456216"/>
        <dbReference type="EC" id="2.7.1.28"/>
    </reaction>
</comment>
<dbReference type="InterPro" id="IPR004007">
    <property type="entry name" value="DhaL_dom"/>
</dbReference>
<dbReference type="EnsemblMetazoa" id="XM_030999722">
    <property type="protein sequence ID" value="XP_030855582"/>
    <property type="gene ID" value="LOC754849"/>
</dbReference>
<evidence type="ECO:0000256" key="1">
    <source>
        <dbReference type="ARBA" id="ARBA00022679"/>
    </source>
</evidence>
<comment type="catalytic activity">
    <reaction evidence="4">
        <text>dihydroxyacetone + ATP = dihydroxyacetone phosphate + ADP + H(+)</text>
        <dbReference type="Rhea" id="RHEA:15773"/>
        <dbReference type="ChEBI" id="CHEBI:15378"/>
        <dbReference type="ChEBI" id="CHEBI:16016"/>
        <dbReference type="ChEBI" id="CHEBI:30616"/>
        <dbReference type="ChEBI" id="CHEBI:57642"/>
        <dbReference type="ChEBI" id="CHEBI:456216"/>
        <dbReference type="EC" id="2.7.1.29"/>
    </reaction>
</comment>
<evidence type="ECO:0000313" key="6">
    <source>
        <dbReference type="EnsemblMetazoa" id="XP_030855582"/>
    </source>
</evidence>
<dbReference type="FunFam" id="1.25.40.340:FF:000009">
    <property type="match status" value="1"/>
</dbReference>
<dbReference type="InterPro" id="IPR036117">
    <property type="entry name" value="DhaL_dom_sf"/>
</dbReference>
<keyword evidence="2" id="KW-0418">Kinase</keyword>
<reference evidence="7" key="1">
    <citation type="submission" date="2015-02" db="EMBL/GenBank/DDBJ databases">
        <title>Genome sequencing for Strongylocentrotus purpuratus.</title>
        <authorList>
            <person name="Murali S."/>
            <person name="Liu Y."/>
            <person name="Vee V."/>
            <person name="English A."/>
            <person name="Wang M."/>
            <person name="Skinner E."/>
            <person name="Han Y."/>
            <person name="Muzny D.M."/>
            <person name="Worley K.C."/>
            <person name="Gibbs R.A."/>
        </authorList>
    </citation>
    <scope>NUCLEOTIDE SEQUENCE</scope>
</reference>
<organism evidence="6 7">
    <name type="scientific">Strongylocentrotus purpuratus</name>
    <name type="common">Purple sea urchin</name>
    <dbReference type="NCBI Taxonomy" id="7668"/>
    <lineage>
        <taxon>Eukaryota</taxon>
        <taxon>Metazoa</taxon>
        <taxon>Echinodermata</taxon>
        <taxon>Eleutherozoa</taxon>
        <taxon>Echinozoa</taxon>
        <taxon>Echinoidea</taxon>
        <taxon>Euechinoidea</taxon>
        <taxon>Echinacea</taxon>
        <taxon>Camarodonta</taxon>
        <taxon>Echinidea</taxon>
        <taxon>Strongylocentrotidae</taxon>
        <taxon>Strongylocentrotus</taxon>
    </lineage>
</organism>
<dbReference type="InterPro" id="IPR050861">
    <property type="entry name" value="Dihydroxyacetone_Kinase"/>
</dbReference>
<proteinExistence type="predicted"/>
<keyword evidence="7" id="KW-1185">Reference proteome</keyword>
<dbReference type="Proteomes" id="UP000007110">
    <property type="component" value="Unassembled WGS sequence"/>
</dbReference>
<dbReference type="AlphaFoldDB" id="A0A7M7T5K7"/>
<dbReference type="GO" id="GO:0050354">
    <property type="term" value="F:triokinase activity"/>
    <property type="evidence" value="ECO:0007669"/>
    <property type="project" value="UniProtKB-EC"/>
</dbReference>
<dbReference type="SMART" id="SM01120">
    <property type="entry name" value="Dak2"/>
    <property type="match status" value="1"/>
</dbReference>
<dbReference type="Gene3D" id="1.25.40.340">
    <property type="match status" value="1"/>
</dbReference>
<dbReference type="OrthoDB" id="1724672at2759"/>
<evidence type="ECO:0000256" key="2">
    <source>
        <dbReference type="ARBA" id="ARBA00022777"/>
    </source>
</evidence>
<reference evidence="6" key="2">
    <citation type="submission" date="2021-01" db="UniProtKB">
        <authorList>
            <consortium name="EnsemblMetazoa"/>
        </authorList>
    </citation>
    <scope>IDENTIFICATION</scope>
</reference>
<evidence type="ECO:0000256" key="3">
    <source>
        <dbReference type="ARBA" id="ARBA00047974"/>
    </source>
</evidence>
<dbReference type="SUPFAM" id="SSF101473">
    <property type="entry name" value="DhaL-like"/>
    <property type="match status" value="1"/>
</dbReference>
<dbReference type="Pfam" id="PF02734">
    <property type="entry name" value="Dak2"/>
    <property type="match status" value="1"/>
</dbReference>
<dbReference type="GeneID" id="754849"/>
<evidence type="ECO:0000259" key="5">
    <source>
        <dbReference type="PROSITE" id="PS51480"/>
    </source>
</evidence>
<sequence>MDRIMKYGKAEVGDRTMLDPLDAAYRILKEGHTNNSDSMKTLEDAVNAAEQSAEATSMMAARAGRARYVNPDQLGRPDPGAMAVAIWLRAAHNALRAL</sequence>
<dbReference type="PANTHER" id="PTHR28629:SF4">
    <property type="entry name" value="TRIOKINASE_FMN CYCLASE"/>
    <property type="match status" value="1"/>
</dbReference>
<protein>
    <recommendedName>
        <fullName evidence="5">DhaL domain-containing protein</fullName>
    </recommendedName>
</protein>
<accession>A0A7M7T5K7</accession>
<keyword evidence="1" id="KW-0808">Transferase</keyword>
<evidence type="ECO:0000256" key="4">
    <source>
        <dbReference type="ARBA" id="ARBA00048898"/>
    </source>
</evidence>
<dbReference type="RefSeq" id="XP_030855582.1">
    <property type="nucleotide sequence ID" value="XM_030999722.1"/>
</dbReference>
<dbReference type="InParanoid" id="A0A7M7T5K7"/>
<dbReference type="KEGG" id="spu:754849"/>
<evidence type="ECO:0000313" key="7">
    <source>
        <dbReference type="Proteomes" id="UP000007110"/>
    </source>
</evidence>
<dbReference type="GO" id="GO:0004371">
    <property type="term" value="F:glycerone kinase activity"/>
    <property type="evidence" value="ECO:0007669"/>
    <property type="project" value="UniProtKB-EC"/>
</dbReference>
<dbReference type="OMA" id="SWFHRAT"/>
<dbReference type="GO" id="GO:0006071">
    <property type="term" value="P:glycerol metabolic process"/>
    <property type="evidence" value="ECO:0007669"/>
    <property type="project" value="InterPro"/>
</dbReference>
<dbReference type="PANTHER" id="PTHR28629">
    <property type="entry name" value="TRIOKINASE/FMN CYCLASE"/>
    <property type="match status" value="1"/>
</dbReference>
<feature type="domain" description="DhaL" evidence="5">
    <location>
        <begin position="1"/>
        <end position="93"/>
    </location>
</feature>